<accession>A0A1W1BBM7</accession>
<evidence type="ECO:0000259" key="3">
    <source>
        <dbReference type="Pfam" id="PF00534"/>
    </source>
</evidence>
<dbReference type="Pfam" id="PF00534">
    <property type="entry name" value="Glycos_transf_1"/>
    <property type="match status" value="1"/>
</dbReference>
<feature type="domain" description="Glycosyltransferase subfamily 4-like N-terminal" evidence="4">
    <location>
        <begin position="4"/>
        <end position="143"/>
    </location>
</feature>
<evidence type="ECO:0000256" key="2">
    <source>
        <dbReference type="ARBA" id="ARBA00022679"/>
    </source>
</evidence>
<name>A0A1W1BBM7_9ZZZZ</name>
<dbReference type="Pfam" id="PF13477">
    <property type="entry name" value="Glyco_trans_4_2"/>
    <property type="match status" value="1"/>
</dbReference>
<proteinExistence type="predicted"/>
<dbReference type="CDD" id="cd03801">
    <property type="entry name" value="GT4_PimA-like"/>
    <property type="match status" value="1"/>
</dbReference>
<dbReference type="Gene3D" id="3.40.50.2000">
    <property type="entry name" value="Glycogen Phosphorylase B"/>
    <property type="match status" value="2"/>
</dbReference>
<feature type="domain" description="Glycosyl transferase family 1" evidence="3">
    <location>
        <begin position="175"/>
        <end position="316"/>
    </location>
</feature>
<keyword evidence="2 5" id="KW-0808">Transferase</keyword>
<gene>
    <name evidence="5" type="ORF">MNB_SV-8-570</name>
</gene>
<protein>
    <submittedName>
        <fullName evidence="5">Glycosyltransferase</fullName>
    </submittedName>
</protein>
<organism evidence="5">
    <name type="scientific">hydrothermal vent metagenome</name>
    <dbReference type="NCBI Taxonomy" id="652676"/>
    <lineage>
        <taxon>unclassified sequences</taxon>
        <taxon>metagenomes</taxon>
        <taxon>ecological metagenomes</taxon>
    </lineage>
</organism>
<evidence type="ECO:0000313" key="5">
    <source>
        <dbReference type="EMBL" id="SFV51000.1"/>
    </source>
</evidence>
<dbReference type="PANTHER" id="PTHR12526:SF629">
    <property type="entry name" value="TEICHURONIC ACID BIOSYNTHESIS GLYCOSYLTRANSFERASE TUAH-RELATED"/>
    <property type="match status" value="1"/>
</dbReference>
<evidence type="ECO:0000259" key="4">
    <source>
        <dbReference type="Pfam" id="PF13477"/>
    </source>
</evidence>
<dbReference type="SUPFAM" id="SSF53756">
    <property type="entry name" value="UDP-Glycosyltransferase/glycogen phosphorylase"/>
    <property type="match status" value="1"/>
</dbReference>
<keyword evidence="1" id="KW-0328">Glycosyltransferase</keyword>
<sequence>MSKKIFFIANASSIHTVKWVDYFVHKGYTVYLATFSKENHTACKNTYFLGEKGMDRAGKNYHYLLSVSKLAKILKKVKPDSINAHYSYSMGFVALLAKQRAGIEARFSVVCHGSDVLYPPVPFIVDKINRYVLKHADKIFAVSDEVREKIESLEIESEKIFVGQYGIEIEKEETLKDIDIISNRAYSSHSRTEFLLDALSELNEQRLKIVFILPQIEDDHYALLVKKYPSFEFYKKMEHARMLELIARSKIYISATRSDGTALSLLEAMYLGAVPLLSNIPSNRSWIADGLNGYLFDTKELFISKMTYLLKMNERRYNEMQRLNCRLIEYRADYQTQMQKIETEVL</sequence>
<dbReference type="InterPro" id="IPR001296">
    <property type="entry name" value="Glyco_trans_1"/>
</dbReference>
<dbReference type="GO" id="GO:0016757">
    <property type="term" value="F:glycosyltransferase activity"/>
    <property type="evidence" value="ECO:0007669"/>
    <property type="project" value="UniProtKB-KW"/>
</dbReference>
<dbReference type="InterPro" id="IPR028098">
    <property type="entry name" value="Glyco_trans_4-like_N"/>
</dbReference>
<dbReference type="AlphaFoldDB" id="A0A1W1BBM7"/>
<evidence type="ECO:0000256" key="1">
    <source>
        <dbReference type="ARBA" id="ARBA00022676"/>
    </source>
</evidence>
<reference evidence="5" key="1">
    <citation type="submission" date="2016-10" db="EMBL/GenBank/DDBJ databases">
        <authorList>
            <person name="de Groot N.N."/>
        </authorList>
    </citation>
    <scope>NUCLEOTIDE SEQUENCE</scope>
</reference>
<dbReference type="PANTHER" id="PTHR12526">
    <property type="entry name" value="GLYCOSYLTRANSFERASE"/>
    <property type="match status" value="1"/>
</dbReference>
<dbReference type="EMBL" id="FPHD01000011">
    <property type="protein sequence ID" value="SFV51000.1"/>
    <property type="molecule type" value="Genomic_DNA"/>
</dbReference>